<dbReference type="EMBL" id="MZ151943">
    <property type="protein sequence ID" value="QXV67795.1"/>
    <property type="molecule type" value="Genomic_DNA"/>
</dbReference>
<keyword evidence="2" id="KW-1133">Transmembrane helix</keyword>
<evidence type="ECO:0000313" key="4">
    <source>
        <dbReference type="EMBL" id="QXV67795.1"/>
    </source>
</evidence>
<evidence type="ECO:0000256" key="1">
    <source>
        <dbReference type="SAM" id="MobiDB-lite"/>
    </source>
</evidence>
<accession>Q8QS48</accession>
<proteinExistence type="predicted"/>
<gene>
    <name evidence="3" type="primary">UL41A</name>
    <name evidence="3" type="ORF">CCMVgp042</name>
</gene>
<evidence type="ECO:0000313" key="5">
    <source>
        <dbReference type="Proteomes" id="UP000099188"/>
    </source>
</evidence>
<dbReference type="Pfam" id="PF17591">
    <property type="entry name" value="UL41A"/>
    <property type="match status" value="1"/>
</dbReference>
<protein>
    <submittedName>
        <fullName evidence="3">Protein UL41A</fullName>
    </submittedName>
</protein>
<organism evidence="3 5">
    <name type="scientific">Panine betaherpesvirus 2</name>
    <name type="common">Chimpanzee cytomegalovirus</name>
    <dbReference type="NCBI Taxonomy" id="188763"/>
    <lineage>
        <taxon>Viruses</taxon>
        <taxon>Duplodnaviria</taxon>
        <taxon>Heunggongvirae</taxon>
        <taxon>Peploviricota</taxon>
        <taxon>Herviviricetes</taxon>
        <taxon>Herpesvirales</taxon>
        <taxon>Orthoherpesviridae</taxon>
        <taxon>Betaherpesvirinae</taxon>
        <taxon>Cytomegalovirus</taxon>
        <taxon>Cytomegalovirus paninebeta2</taxon>
    </lineage>
</organism>
<dbReference type="InterPro" id="IPR020141">
    <property type="entry name" value="Herpesvirus_UL41A"/>
</dbReference>
<sequence length="88" mass="9938">MPTPAIMSSFCYYHSGNDTNASGVDMSVCIGMVGVVCFLIGLFLVICCSTFKAFQSRRQVYRMLSTESDDEETTLWEKKPRRDSDTDF</sequence>
<feature type="region of interest" description="Disordered" evidence="1">
    <location>
        <begin position="65"/>
        <end position="88"/>
    </location>
</feature>
<feature type="transmembrane region" description="Helical" evidence="2">
    <location>
        <begin position="30"/>
        <end position="54"/>
    </location>
</feature>
<reference evidence="4" key="2">
    <citation type="submission" date="2021-05" db="EMBL/GenBank/DDBJ databases">
        <title>Cloning and multi-omic analysis of chimpanzee cytomegalovirus: a resource for comparative functional genomics.</title>
        <authorList>
            <person name="Phan Q.V."/>
        </authorList>
    </citation>
    <scope>NUCLEOTIDE SEQUENCE</scope>
    <source>
        <strain evidence="4">Heberling</strain>
    </source>
</reference>
<dbReference type="KEGG" id="vg:935575"/>
<keyword evidence="5" id="KW-1185">Reference proteome</keyword>
<dbReference type="Proteomes" id="UP000099188">
    <property type="component" value="Segment"/>
</dbReference>
<evidence type="ECO:0000313" key="3">
    <source>
        <dbReference type="EMBL" id="AAM00690.1"/>
    </source>
</evidence>
<evidence type="ECO:0000256" key="2">
    <source>
        <dbReference type="SAM" id="Phobius"/>
    </source>
</evidence>
<dbReference type="EMBL" id="AF480884">
    <property type="protein sequence ID" value="AAM00690.1"/>
    <property type="molecule type" value="Genomic_DNA"/>
</dbReference>
<keyword evidence="2" id="KW-0472">Membrane</keyword>
<keyword evidence="2" id="KW-0812">Transmembrane</keyword>
<dbReference type="RefSeq" id="NP_612684.1">
    <property type="nucleotide sequence ID" value="NC_003521.1"/>
</dbReference>
<feature type="compositionally biased region" description="Basic and acidic residues" evidence="1">
    <location>
        <begin position="75"/>
        <end position="88"/>
    </location>
</feature>
<dbReference type="GeneID" id="935575"/>
<reference evidence="3 5" key="1">
    <citation type="journal article" date="2003" name="J. Gen. Virol.">
        <title>The human cytomegalovirus genome revisited: comparison with the chimpanzee cytomegalovirus genome.</title>
        <authorList>
            <person name="Davison A.J."/>
            <person name="Dolan A."/>
            <person name="Akter P."/>
            <person name="Addison C."/>
            <person name="Dargan D.J."/>
            <person name="Alcendor D.J."/>
            <person name="McGeoch D.J."/>
            <person name="Hayward G.S."/>
        </authorList>
    </citation>
    <scope>NUCLEOTIDE SEQUENCE [LARGE SCALE GENOMIC DNA]</scope>
    <source>
        <strain evidence="3">Heberling</strain>
    </source>
</reference>
<name>Q8QS48_9BETA</name>